<organism evidence="2 3">
    <name type="scientific">Cinchona calisaya</name>
    <dbReference type="NCBI Taxonomy" id="153742"/>
    <lineage>
        <taxon>Eukaryota</taxon>
        <taxon>Viridiplantae</taxon>
        <taxon>Streptophyta</taxon>
        <taxon>Embryophyta</taxon>
        <taxon>Tracheophyta</taxon>
        <taxon>Spermatophyta</taxon>
        <taxon>Magnoliopsida</taxon>
        <taxon>eudicotyledons</taxon>
        <taxon>Gunneridae</taxon>
        <taxon>Pentapetalae</taxon>
        <taxon>asterids</taxon>
        <taxon>lamiids</taxon>
        <taxon>Gentianales</taxon>
        <taxon>Rubiaceae</taxon>
        <taxon>Cinchonoideae</taxon>
        <taxon>Cinchoneae</taxon>
        <taxon>Cinchona</taxon>
    </lineage>
</organism>
<dbReference type="EMBL" id="JBJUIK010000002">
    <property type="protein sequence ID" value="KAL3536036.1"/>
    <property type="molecule type" value="Genomic_DNA"/>
</dbReference>
<comment type="caution">
    <text evidence="2">The sequence shown here is derived from an EMBL/GenBank/DDBJ whole genome shotgun (WGS) entry which is preliminary data.</text>
</comment>
<sequence>MAKYLQNPQDLNDDDDDDGDLWKFLPSDILPVEHQMISSSSSNFNDPNHSSYNNYNNNYTINHPQQQLSSCMGLEHRLSPRFSALSFSEYTPPPHSFVIPPPYLGLFRPAVQCICGSGSLPIYSHHFMNPNPNPVLAQAERFIEERVEAVLDRQRRTPANRIVDGPVYPFSGNGVGYARDYGGTGVFLPRVVPSAANNISSASSADHIDHRPRRRRQGSRSRHDEEAHQYLPTRNAFMNMVPMKKPEDYCIQVSSEMGLPEDWTY</sequence>
<evidence type="ECO:0000256" key="1">
    <source>
        <dbReference type="SAM" id="MobiDB-lite"/>
    </source>
</evidence>
<feature type="region of interest" description="Disordered" evidence="1">
    <location>
        <begin position="200"/>
        <end position="233"/>
    </location>
</feature>
<evidence type="ECO:0000313" key="3">
    <source>
        <dbReference type="Proteomes" id="UP001630127"/>
    </source>
</evidence>
<accession>A0ABD3AXW4</accession>
<reference evidence="2 3" key="1">
    <citation type="submission" date="2024-11" db="EMBL/GenBank/DDBJ databases">
        <title>A near-complete genome assembly of Cinchona calisaya.</title>
        <authorList>
            <person name="Lian D.C."/>
            <person name="Zhao X.W."/>
            <person name="Wei L."/>
        </authorList>
    </citation>
    <scope>NUCLEOTIDE SEQUENCE [LARGE SCALE GENOMIC DNA]</scope>
    <source>
        <tissue evidence="2">Nenye</tissue>
    </source>
</reference>
<protein>
    <submittedName>
        <fullName evidence="2">Uncharacterized protein</fullName>
    </submittedName>
</protein>
<feature type="compositionally biased region" description="Basic residues" evidence="1">
    <location>
        <begin position="210"/>
        <end position="220"/>
    </location>
</feature>
<dbReference type="AlphaFoldDB" id="A0ABD3AXW4"/>
<evidence type="ECO:0000313" key="2">
    <source>
        <dbReference type="EMBL" id="KAL3536036.1"/>
    </source>
</evidence>
<name>A0ABD3AXW4_9GENT</name>
<dbReference type="Proteomes" id="UP001630127">
    <property type="component" value="Unassembled WGS sequence"/>
</dbReference>
<gene>
    <name evidence="2" type="ORF">ACH5RR_004497</name>
</gene>
<proteinExistence type="predicted"/>
<keyword evidence="3" id="KW-1185">Reference proteome</keyword>